<name>A0ABR2G2P7_9ROSI</name>
<dbReference type="EMBL" id="JBBPBM010000003">
    <property type="protein sequence ID" value="KAK8593248.1"/>
    <property type="molecule type" value="Genomic_DNA"/>
</dbReference>
<feature type="region of interest" description="Disordered" evidence="1">
    <location>
        <begin position="1"/>
        <end position="22"/>
    </location>
</feature>
<protein>
    <submittedName>
        <fullName evidence="2">Uncharacterized protein</fullName>
    </submittedName>
</protein>
<evidence type="ECO:0000256" key="1">
    <source>
        <dbReference type="SAM" id="MobiDB-lite"/>
    </source>
</evidence>
<evidence type="ECO:0000313" key="3">
    <source>
        <dbReference type="Proteomes" id="UP001472677"/>
    </source>
</evidence>
<keyword evidence="3" id="KW-1185">Reference proteome</keyword>
<gene>
    <name evidence="2" type="ORF">V6N12_045332</name>
</gene>
<sequence>MENLNNTEFSPPYENTSDHPLENVPQITVLLGVRTSNMKNVGRKEQQIDTMDMDSKNTEDVFVEVIFKGNSLASTTPKLVGEDIGKSDALYVWCRKSNIC</sequence>
<proteinExistence type="predicted"/>
<evidence type="ECO:0000313" key="2">
    <source>
        <dbReference type="EMBL" id="KAK8593248.1"/>
    </source>
</evidence>
<dbReference type="Proteomes" id="UP001472677">
    <property type="component" value="Unassembled WGS sequence"/>
</dbReference>
<feature type="compositionally biased region" description="Polar residues" evidence="1">
    <location>
        <begin position="1"/>
        <end position="15"/>
    </location>
</feature>
<comment type="caution">
    <text evidence="2">The sequence shown here is derived from an EMBL/GenBank/DDBJ whole genome shotgun (WGS) entry which is preliminary data.</text>
</comment>
<reference evidence="2 3" key="1">
    <citation type="journal article" date="2024" name="G3 (Bethesda)">
        <title>Genome assembly of Hibiscus sabdariffa L. provides insights into metabolisms of medicinal natural products.</title>
        <authorList>
            <person name="Kim T."/>
        </authorList>
    </citation>
    <scope>NUCLEOTIDE SEQUENCE [LARGE SCALE GENOMIC DNA]</scope>
    <source>
        <strain evidence="2">TK-2024</strain>
        <tissue evidence="2">Old leaves</tissue>
    </source>
</reference>
<accession>A0ABR2G2P7</accession>
<organism evidence="2 3">
    <name type="scientific">Hibiscus sabdariffa</name>
    <name type="common">roselle</name>
    <dbReference type="NCBI Taxonomy" id="183260"/>
    <lineage>
        <taxon>Eukaryota</taxon>
        <taxon>Viridiplantae</taxon>
        <taxon>Streptophyta</taxon>
        <taxon>Embryophyta</taxon>
        <taxon>Tracheophyta</taxon>
        <taxon>Spermatophyta</taxon>
        <taxon>Magnoliopsida</taxon>
        <taxon>eudicotyledons</taxon>
        <taxon>Gunneridae</taxon>
        <taxon>Pentapetalae</taxon>
        <taxon>rosids</taxon>
        <taxon>malvids</taxon>
        <taxon>Malvales</taxon>
        <taxon>Malvaceae</taxon>
        <taxon>Malvoideae</taxon>
        <taxon>Hibiscus</taxon>
    </lineage>
</organism>